<dbReference type="Gene3D" id="1.10.3660.10">
    <property type="entry name" value="6-phosphogluconate dehydrogenase C-terminal like domain"/>
    <property type="match status" value="1"/>
</dbReference>
<dbReference type="PANTHER" id="PTHR21363">
    <property type="entry name" value="PREPHENATE DEHYDROGENASE"/>
    <property type="match status" value="1"/>
</dbReference>
<evidence type="ECO:0000259" key="3">
    <source>
        <dbReference type="PROSITE" id="PS51176"/>
    </source>
</evidence>
<dbReference type="GO" id="GO:0004665">
    <property type="term" value="F:prephenate dehydrogenase (NADP+) activity"/>
    <property type="evidence" value="ECO:0007669"/>
    <property type="project" value="InterPro"/>
</dbReference>
<geneLocation type="plasmid" evidence="4 5">
    <name>pILYOP01</name>
</geneLocation>
<dbReference type="InterPro" id="IPR008927">
    <property type="entry name" value="6-PGluconate_DH-like_C_sf"/>
</dbReference>
<accession>E3HDH9</accession>
<protein>
    <submittedName>
        <fullName evidence="4">Prephenate dehydrogenase</fullName>
    </submittedName>
</protein>
<dbReference type="InterPro" id="IPR003099">
    <property type="entry name" value="Prephen_DH"/>
</dbReference>
<dbReference type="AlphaFoldDB" id="E3HDH9"/>
<dbReference type="InterPro" id="IPR036291">
    <property type="entry name" value="NAD(P)-bd_dom_sf"/>
</dbReference>
<evidence type="ECO:0000256" key="1">
    <source>
        <dbReference type="ARBA" id="ARBA00023002"/>
    </source>
</evidence>
<keyword evidence="1" id="KW-0560">Oxidoreductase</keyword>
<name>E3HDH9_ILYPC</name>
<dbReference type="EMBL" id="CP002282">
    <property type="protein sequence ID" value="ADO84165.1"/>
    <property type="molecule type" value="Genomic_DNA"/>
</dbReference>
<dbReference type="PROSITE" id="PS51176">
    <property type="entry name" value="PDH_ADH"/>
    <property type="match status" value="1"/>
</dbReference>
<dbReference type="InterPro" id="IPR050812">
    <property type="entry name" value="Preph/Arog_dehydrog"/>
</dbReference>
<dbReference type="GO" id="GO:0006571">
    <property type="term" value="P:tyrosine biosynthetic process"/>
    <property type="evidence" value="ECO:0007669"/>
    <property type="project" value="InterPro"/>
</dbReference>
<dbReference type="RefSeq" id="WP_013388824.1">
    <property type="nucleotide sequence ID" value="NC_014633.1"/>
</dbReference>
<evidence type="ECO:0000256" key="2">
    <source>
        <dbReference type="SAM" id="Coils"/>
    </source>
</evidence>
<evidence type="ECO:0000313" key="4">
    <source>
        <dbReference type="EMBL" id="ADO84165.1"/>
    </source>
</evidence>
<keyword evidence="2" id="KW-0175">Coiled coil</keyword>
<proteinExistence type="predicted"/>
<keyword evidence="4" id="KW-0614">Plasmid</keyword>
<dbReference type="GO" id="GO:0008977">
    <property type="term" value="F:prephenate dehydrogenase (NAD+) activity"/>
    <property type="evidence" value="ECO:0007669"/>
    <property type="project" value="InterPro"/>
</dbReference>
<dbReference type="SUPFAM" id="SSF51735">
    <property type="entry name" value="NAD(P)-binding Rossmann-fold domains"/>
    <property type="match status" value="1"/>
</dbReference>
<evidence type="ECO:0000313" key="5">
    <source>
        <dbReference type="Proteomes" id="UP000006875"/>
    </source>
</evidence>
<sequence>MKIAVVGLGLIGASVSKGLLDNGHEVYGVDIDQDAINYCEKNKLISKGFSDMGEVLEKCKIVLFSVYPKTMISLTEKYIDKFKKGTIVTDVSGVKKEVVAKMQRLLPTDVEFVGVHPMAGREKIGAEYSDPNIFKGANYIITPTEENSPSALKLLEDIGIELGFKKISYLTPERHDEMIAFTSQLTHAIAVALVNSDKDPDTYNFTGDSYRELTRIAMINGDLWSELFLENRENLIDRIEEFQERLDIIKEALKNNDRKTLITEFEKSTKKRLTLEK</sequence>
<dbReference type="KEGG" id="ipo:Ilyop_2406"/>
<dbReference type="Pfam" id="PF02153">
    <property type="entry name" value="PDH_N"/>
    <property type="match status" value="1"/>
</dbReference>
<dbReference type="InterPro" id="IPR046826">
    <property type="entry name" value="PDH_N"/>
</dbReference>
<organism evidence="4 5">
    <name type="scientific">Ilyobacter polytropus (strain ATCC 51220 / DSM 2926 / LMG 16218 / CuHBu1)</name>
    <dbReference type="NCBI Taxonomy" id="572544"/>
    <lineage>
        <taxon>Bacteria</taxon>
        <taxon>Fusobacteriati</taxon>
        <taxon>Fusobacteriota</taxon>
        <taxon>Fusobacteriia</taxon>
        <taxon>Fusobacteriales</taxon>
        <taxon>Fusobacteriaceae</taxon>
        <taxon>Ilyobacter</taxon>
    </lineage>
</organism>
<dbReference type="InterPro" id="IPR046825">
    <property type="entry name" value="PDH_C"/>
</dbReference>
<dbReference type="Gene3D" id="3.40.50.720">
    <property type="entry name" value="NAD(P)-binding Rossmann-like Domain"/>
    <property type="match status" value="1"/>
</dbReference>
<dbReference type="GO" id="GO:0070403">
    <property type="term" value="F:NAD+ binding"/>
    <property type="evidence" value="ECO:0007669"/>
    <property type="project" value="InterPro"/>
</dbReference>
<dbReference type="HOGENOM" id="CLU_055968_2_0_0"/>
<dbReference type="Proteomes" id="UP000006875">
    <property type="component" value="Plasmid pILYOP01"/>
</dbReference>
<dbReference type="PANTHER" id="PTHR21363:SF0">
    <property type="entry name" value="PREPHENATE DEHYDROGENASE [NADP(+)]"/>
    <property type="match status" value="1"/>
</dbReference>
<reference evidence="4 5" key="1">
    <citation type="journal article" date="2010" name="Stand. Genomic Sci.">
        <title>Complete genome sequence of Ilyobacter polytropus type strain (CuHbu1).</title>
        <authorList>
            <person name="Sikorski J."/>
            <person name="Chertkov O."/>
            <person name="Lapidus A."/>
            <person name="Nolan M."/>
            <person name="Lucas S."/>
            <person name="Del Rio T.G."/>
            <person name="Tice H."/>
            <person name="Cheng J.F."/>
            <person name="Tapia R."/>
            <person name="Han C."/>
            <person name="Goodwin L."/>
            <person name="Pitluck S."/>
            <person name="Liolios K."/>
            <person name="Ivanova N."/>
            <person name="Mavromatis K."/>
            <person name="Mikhailova N."/>
            <person name="Pati A."/>
            <person name="Chen A."/>
            <person name="Palaniappan K."/>
            <person name="Land M."/>
            <person name="Hauser L."/>
            <person name="Chang Y.J."/>
            <person name="Jeffries C.D."/>
            <person name="Brambilla E."/>
            <person name="Yasawong M."/>
            <person name="Rohde M."/>
            <person name="Pukall R."/>
            <person name="Spring S."/>
            <person name="Goker M."/>
            <person name="Woyke T."/>
            <person name="Bristow J."/>
            <person name="Eisen J.A."/>
            <person name="Markowitz V."/>
            <person name="Hugenholtz P."/>
            <person name="Kyrpides N.C."/>
            <person name="Klenk H.P."/>
        </authorList>
    </citation>
    <scope>NUCLEOTIDE SEQUENCE [LARGE SCALE GENOMIC DNA]</scope>
    <source>
        <strain evidence="5">ATCC 51220 / DSM 2926 / LMG 16218 / CuHBu1</strain>
        <plasmid evidence="5">pILYOP01</plasmid>
    </source>
</reference>
<dbReference type="Pfam" id="PF20463">
    <property type="entry name" value="PDH_C"/>
    <property type="match status" value="1"/>
</dbReference>
<gene>
    <name evidence="4" type="ordered locus">Ilyop_2406</name>
</gene>
<dbReference type="SUPFAM" id="SSF48179">
    <property type="entry name" value="6-phosphogluconate dehydrogenase C-terminal domain-like"/>
    <property type="match status" value="1"/>
</dbReference>
<keyword evidence="5" id="KW-1185">Reference proteome</keyword>
<feature type="coiled-coil region" evidence="2">
    <location>
        <begin position="225"/>
        <end position="259"/>
    </location>
</feature>
<feature type="domain" description="Prephenate/arogenate dehydrogenase" evidence="3">
    <location>
        <begin position="1"/>
        <end position="277"/>
    </location>
</feature>
<dbReference type="OrthoDB" id="9802008at2"/>